<sequence>MLPELAGKWRADAELIITEVVGVNDALDHAEATSVLEHTEFTYLDETEQARRDLRARSLLIDAGMGLMRALESVANDDALWDQLSADDRRAHEFAPMTFEKQMYLREICAHDIPAVLRSLGYPDPPPPPPAEIWATWMREPLTAVLAAPPDEGNLSRRAAEAQLQLRWFTKRFRWLLERAMTDRSAPQPVDSPVARRTLAAELNSALRPAIAVSIAAGVAGGVAGSIVGGPPGGVVGAQAGPLLVAGGVVLTETVKEFAKVMLQTIGLHTLAHPAATELPGDRREGQIRDRLRLLDKALHALDKCGPDDGARRERWEFIARREAFAVLEAAGHLPAIEQRAWDSVRSILDGIRGGDARAAKLELSRLGNLLGPWA</sequence>
<comment type="caution">
    <text evidence="1">The sequence shown here is derived from an EMBL/GenBank/DDBJ whole genome shotgun (WGS) entry which is preliminary data.</text>
</comment>
<evidence type="ECO:0000313" key="1">
    <source>
        <dbReference type="EMBL" id="MBG0564572.1"/>
    </source>
</evidence>
<gene>
    <name evidence="1" type="ORF">I4J89_24290</name>
</gene>
<keyword evidence="2" id="KW-1185">Reference proteome</keyword>
<name>A0A931CAV7_9ACTN</name>
<protein>
    <submittedName>
        <fullName evidence="1">Uncharacterized protein</fullName>
    </submittedName>
</protein>
<proteinExistence type="predicted"/>
<dbReference type="Proteomes" id="UP000598146">
    <property type="component" value="Unassembled WGS sequence"/>
</dbReference>
<accession>A0A931CAV7</accession>
<dbReference type="EMBL" id="JADQTO010000011">
    <property type="protein sequence ID" value="MBG0564572.1"/>
    <property type="molecule type" value="Genomic_DNA"/>
</dbReference>
<dbReference type="RefSeq" id="WP_196416346.1">
    <property type="nucleotide sequence ID" value="NZ_JADQTO010000011.1"/>
</dbReference>
<dbReference type="AlphaFoldDB" id="A0A931CAV7"/>
<reference evidence="1" key="1">
    <citation type="submission" date="2020-11" db="EMBL/GenBank/DDBJ databases">
        <title>Isolation and identification of active actinomycetes.</title>
        <authorList>
            <person name="Sun X."/>
        </authorList>
    </citation>
    <scope>NUCLEOTIDE SEQUENCE</scope>
    <source>
        <strain evidence="1">NEAU-A11</strain>
    </source>
</reference>
<organism evidence="1 2">
    <name type="scientific">Actinoplanes aureus</name>
    <dbReference type="NCBI Taxonomy" id="2792083"/>
    <lineage>
        <taxon>Bacteria</taxon>
        <taxon>Bacillati</taxon>
        <taxon>Actinomycetota</taxon>
        <taxon>Actinomycetes</taxon>
        <taxon>Micromonosporales</taxon>
        <taxon>Micromonosporaceae</taxon>
        <taxon>Actinoplanes</taxon>
    </lineage>
</organism>
<evidence type="ECO:0000313" key="2">
    <source>
        <dbReference type="Proteomes" id="UP000598146"/>
    </source>
</evidence>